<accession>A0A8S4S2V6</accession>
<evidence type="ECO:0000313" key="1">
    <source>
        <dbReference type="EMBL" id="CAH2244008.1"/>
    </source>
</evidence>
<proteinExistence type="predicted"/>
<dbReference type="Proteomes" id="UP000838756">
    <property type="component" value="Unassembled WGS sequence"/>
</dbReference>
<organism evidence="1 2">
    <name type="scientific">Pararge aegeria aegeria</name>
    <dbReference type="NCBI Taxonomy" id="348720"/>
    <lineage>
        <taxon>Eukaryota</taxon>
        <taxon>Metazoa</taxon>
        <taxon>Ecdysozoa</taxon>
        <taxon>Arthropoda</taxon>
        <taxon>Hexapoda</taxon>
        <taxon>Insecta</taxon>
        <taxon>Pterygota</taxon>
        <taxon>Neoptera</taxon>
        <taxon>Endopterygota</taxon>
        <taxon>Lepidoptera</taxon>
        <taxon>Glossata</taxon>
        <taxon>Ditrysia</taxon>
        <taxon>Papilionoidea</taxon>
        <taxon>Nymphalidae</taxon>
        <taxon>Satyrinae</taxon>
        <taxon>Satyrini</taxon>
        <taxon>Parargina</taxon>
        <taxon>Pararge</taxon>
    </lineage>
</organism>
<sequence length="91" mass="10532">MEQFIIILDVPAKITVFYSIVYTPINQISNVRTVGNGYKRCSKDPQICHSEVTPAVHLAPKDCEEWEIKRGTLTVRQDGTAKHLRWRHRLN</sequence>
<dbReference type="AlphaFoldDB" id="A0A8S4S2V6"/>
<dbReference type="EMBL" id="CAKXAJ010025789">
    <property type="protein sequence ID" value="CAH2244008.1"/>
    <property type="molecule type" value="Genomic_DNA"/>
</dbReference>
<reference evidence="1" key="1">
    <citation type="submission" date="2022-03" db="EMBL/GenBank/DDBJ databases">
        <authorList>
            <person name="Lindestad O."/>
        </authorList>
    </citation>
    <scope>NUCLEOTIDE SEQUENCE</scope>
</reference>
<gene>
    <name evidence="1" type="primary">jg2518</name>
    <name evidence="1" type="ORF">PAEG_LOCUS20026</name>
</gene>
<keyword evidence="2" id="KW-1185">Reference proteome</keyword>
<evidence type="ECO:0000313" key="2">
    <source>
        <dbReference type="Proteomes" id="UP000838756"/>
    </source>
</evidence>
<name>A0A8S4S2V6_9NEOP</name>
<protein>
    <submittedName>
        <fullName evidence="1">Jg2518 protein</fullName>
    </submittedName>
</protein>
<comment type="caution">
    <text evidence="1">The sequence shown here is derived from an EMBL/GenBank/DDBJ whole genome shotgun (WGS) entry which is preliminary data.</text>
</comment>